<accession>A0ACD3ZQQ7</accession>
<organism evidence="1 2">
    <name type="scientific">Fusarium solani subsp. cucurbitae</name>
    <name type="common">Neocosmosporum cucurbitae</name>
    <dbReference type="NCBI Taxonomy" id="2747967"/>
    <lineage>
        <taxon>Eukaryota</taxon>
        <taxon>Fungi</taxon>
        <taxon>Dikarya</taxon>
        <taxon>Ascomycota</taxon>
        <taxon>Pezizomycotina</taxon>
        <taxon>Sordariomycetes</taxon>
        <taxon>Hypocreomycetidae</taxon>
        <taxon>Hypocreales</taxon>
        <taxon>Nectriaceae</taxon>
        <taxon>Fusarium</taxon>
        <taxon>Fusarium solani species complex</taxon>
    </lineage>
</organism>
<dbReference type="EMBL" id="CP090041">
    <property type="protein sequence ID" value="UPL03412.1"/>
    <property type="molecule type" value="Genomic_DNA"/>
</dbReference>
<evidence type="ECO:0000313" key="2">
    <source>
        <dbReference type="Proteomes" id="UP000830768"/>
    </source>
</evidence>
<reference evidence="1" key="1">
    <citation type="submission" date="2021-11" db="EMBL/GenBank/DDBJ databases">
        <title>Fusarium solani-melongenae Genome sequencing and assembly.</title>
        <authorList>
            <person name="Xie S."/>
            <person name="Huang L."/>
            <person name="Zhang X."/>
        </authorList>
    </citation>
    <scope>NUCLEOTIDE SEQUENCE</scope>
    <source>
        <strain evidence="1">CRI 24-3</strain>
    </source>
</reference>
<gene>
    <name evidence="1" type="ORF">LCI18_014346</name>
</gene>
<dbReference type="Proteomes" id="UP000830768">
    <property type="component" value="Chromosome 13"/>
</dbReference>
<name>A0ACD3ZQQ7_FUSSC</name>
<keyword evidence="2" id="KW-1185">Reference proteome</keyword>
<sequence>MGNATIVFLLRKKGALDEGKEPPAAVGHSEYRSSDDDSEMGDLRLPHKGEESVHPQTGLQRRRSSSSSASELFSMPERDVDRTTKCRLRSKLSRKVILPLGEQQEHLDFDLVECNDTDLCAKCNTIDLDKAFSLRDADCSGRVIAELGRINRTWGERECPMCQLIAAVSPRWKVASGGDIEEEDDCELALVAFSSTGTWLCHNLLVSWQHFTGRWIDTMFLGVVPRSMRDITKHGWKDDLASFVFKSGFIGRLGSNCEHRTRAITVTRVQDGVDFAAAKGWIACCREEPSRLCNPQTLARVPHFRLIDCTTRRIVQQGDQVPLYVALSYVWEAASSGEKSKLKHGDSDLPRDGLDIGESVEAVVEDAIRVALGLGYGFLWVDRYCILQGGGGKVKEEQLQSMDLVYANAEVTLVAMAGQASSSGLPGVSSRCPRVSQPSVRIKSHAITLIPPDPALQIKSSTWMTRGWTFQEGLLARRRLFFSESEMSFECRDLLAREAIRLPSGVQRQMGHLGRRLMEPSWIYGSLAMASSRKGGIDLFDLVAEYTRRNLTYQSDALNAMLGILQAYATRKRSPNRFYGRRRFGASIDGGRDNPELALAGFIGALCWTLRSPGVRRPGFPSWSWTGWHGAVDFPPGEYTRIAAFADGFDVEVSIVLADGVTPMPWSDYYGRLRIAAAMGIRSNPIFSQHHMLDITANIIIPQFYWRSGMKLTGIACAGDDMCRGYLALTQSDSPPSPGDNEIGFVPSLRRRLLEESWLGIVLGRGSYRFYVLVVQEMPPSTIGAISHWERVGLLTIDHSTLKSEMLERRKLRLA</sequence>
<evidence type="ECO:0000313" key="1">
    <source>
        <dbReference type="EMBL" id="UPL03412.1"/>
    </source>
</evidence>
<protein>
    <submittedName>
        <fullName evidence="1">Uncharacterized protein</fullName>
    </submittedName>
</protein>
<proteinExistence type="predicted"/>